<feature type="domain" description="ACT" evidence="1">
    <location>
        <begin position="140"/>
        <end position="214"/>
    </location>
</feature>
<proteinExistence type="predicted"/>
<sequence length="214" mass="23222">RPLTATRDRACQSLARSTGARSREEILADIGRGKRLAAVVARRFAPEHQLVATTAAAVDELTSARSAPILIQGNEGQAVQLAPCCGPLPGDPIIAGMRMGHGLVVHTADCPVAMRQRLREPERWINVAWDAHTAKHLATRLDIVTRNERGVLGRLAAEVTAADANIMHVTMHDDAVSTVSLHLTIQVDSRKHLAQVIRAIRHVPQVQKIVRVKG</sequence>
<reference evidence="2 3" key="1">
    <citation type="submission" date="2020-04" db="EMBL/GenBank/DDBJ databases">
        <title>Achromobacter ruhlandii genome sequencing and assembly.</title>
        <authorList>
            <person name="Martins R.C.R."/>
            <person name="Perdigao-Neto L.V."/>
            <person name="Levin A.S.S."/>
            <person name="Costa S.F."/>
        </authorList>
    </citation>
    <scope>NUCLEOTIDE SEQUENCE [LARGE SCALE GENOMIC DNA]</scope>
    <source>
        <strain evidence="2 3">9035ralo</strain>
    </source>
</reference>
<dbReference type="PROSITE" id="PS51671">
    <property type="entry name" value="ACT"/>
    <property type="match status" value="1"/>
</dbReference>
<dbReference type="InterPro" id="IPR002912">
    <property type="entry name" value="ACT_dom"/>
</dbReference>
<keyword evidence="2" id="KW-0378">Hydrolase</keyword>
<dbReference type="GO" id="GO:0016787">
    <property type="term" value="F:hydrolase activity"/>
    <property type="evidence" value="ECO:0007669"/>
    <property type="project" value="UniProtKB-KW"/>
</dbReference>
<dbReference type="AlphaFoldDB" id="A0A848N904"/>
<dbReference type="Gene3D" id="3.30.70.260">
    <property type="match status" value="1"/>
</dbReference>
<dbReference type="Pfam" id="PF13291">
    <property type="entry name" value="ACT_4"/>
    <property type="match status" value="1"/>
</dbReference>
<dbReference type="InterPro" id="IPR045865">
    <property type="entry name" value="ACT-like_dom_sf"/>
</dbReference>
<gene>
    <name evidence="2" type="ORF">HGQ98_08865</name>
</gene>
<evidence type="ECO:0000313" key="3">
    <source>
        <dbReference type="Proteomes" id="UP000542405"/>
    </source>
</evidence>
<dbReference type="EMBL" id="JABBZE010000063">
    <property type="protein sequence ID" value="NMU89959.1"/>
    <property type="molecule type" value="Genomic_DNA"/>
</dbReference>
<dbReference type="CDD" id="cd04876">
    <property type="entry name" value="ACT_RelA-SpoT"/>
    <property type="match status" value="1"/>
</dbReference>
<organism evidence="2 3">
    <name type="scientific">Achromobacter ruhlandii</name>
    <dbReference type="NCBI Taxonomy" id="72557"/>
    <lineage>
        <taxon>Bacteria</taxon>
        <taxon>Pseudomonadati</taxon>
        <taxon>Pseudomonadota</taxon>
        <taxon>Betaproteobacteria</taxon>
        <taxon>Burkholderiales</taxon>
        <taxon>Alcaligenaceae</taxon>
        <taxon>Achromobacter</taxon>
    </lineage>
</organism>
<accession>A0A848N904</accession>
<dbReference type="RefSeq" id="WP_169536330.1">
    <property type="nucleotide sequence ID" value="NZ_JABBZE010000063.1"/>
</dbReference>
<evidence type="ECO:0000313" key="2">
    <source>
        <dbReference type="EMBL" id="NMU89959.1"/>
    </source>
</evidence>
<evidence type="ECO:0000259" key="1">
    <source>
        <dbReference type="PROSITE" id="PS51671"/>
    </source>
</evidence>
<name>A0A848N904_9BURK</name>
<protein>
    <submittedName>
        <fullName evidence="2">Bifunctional (P)ppGpp synthetase/guanosine-3',5'-bis(Diphosphate) 3'-pyrophosphohydrolase</fullName>
    </submittedName>
</protein>
<dbReference type="SUPFAM" id="SSF55021">
    <property type="entry name" value="ACT-like"/>
    <property type="match status" value="1"/>
</dbReference>
<feature type="non-terminal residue" evidence="2">
    <location>
        <position position="1"/>
    </location>
</feature>
<comment type="caution">
    <text evidence="2">The sequence shown here is derived from an EMBL/GenBank/DDBJ whole genome shotgun (WGS) entry which is preliminary data.</text>
</comment>
<dbReference type="Proteomes" id="UP000542405">
    <property type="component" value="Unassembled WGS sequence"/>
</dbReference>